<dbReference type="PANTHER" id="PTHR31286:SF180">
    <property type="entry name" value="OS10G0362600 PROTEIN"/>
    <property type="match status" value="1"/>
</dbReference>
<evidence type="ECO:0000256" key="1">
    <source>
        <dbReference type="SAM" id="SignalP"/>
    </source>
</evidence>
<reference evidence="2 3" key="1">
    <citation type="journal article" date="2024" name="Plant Biotechnol. J.">
        <title>Dendrobium thyrsiflorum genome and its molecular insights into genes involved in important horticultural traits.</title>
        <authorList>
            <person name="Chen B."/>
            <person name="Wang J.Y."/>
            <person name="Zheng P.J."/>
            <person name="Li K.L."/>
            <person name="Liang Y.M."/>
            <person name="Chen X.F."/>
            <person name="Zhang C."/>
            <person name="Zhao X."/>
            <person name="He X."/>
            <person name="Zhang G.Q."/>
            <person name="Liu Z.J."/>
            <person name="Xu Q."/>
        </authorList>
    </citation>
    <scope>NUCLEOTIDE SEQUENCE [LARGE SCALE GENOMIC DNA]</scope>
    <source>
        <strain evidence="2">GZMU011</strain>
    </source>
</reference>
<dbReference type="Proteomes" id="UP001552299">
    <property type="component" value="Unassembled WGS sequence"/>
</dbReference>
<dbReference type="EMBL" id="JANQDX010000003">
    <property type="protein sequence ID" value="KAL0926297.1"/>
    <property type="molecule type" value="Genomic_DNA"/>
</dbReference>
<sequence>MVVLNLTLVLIFSSFPDLKPTTQYGMTALWVSEKEAVALATPFQFARVGKFIVRRLKLDFIRQFFFNLKLSGNISITLLDPCHTAFFSTRILYCLGSLFGRPLQVDNATTIGSRPSIARVLVELNIIKQYPNSISLGPEKNGYVQKVVMNDVQDFCDYCKTLGHIKNECYHFNPNLILLLILLNRWVLLMEMCFFMRILVGNRRIISFFRSGDNLEEGEINSANEDYSHNVVNQLWVISLVNVAKDDSF</sequence>
<feature type="signal peptide" evidence="1">
    <location>
        <begin position="1"/>
        <end position="20"/>
    </location>
</feature>
<protein>
    <submittedName>
        <fullName evidence="2">Uncharacterized protein</fullName>
    </submittedName>
</protein>
<accession>A0ABD0VMR9</accession>
<keyword evidence="1" id="KW-0732">Signal</keyword>
<organism evidence="2 3">
    <name type="scientific">Dendrobium thyrsiflorum</name>
    <name type="common">Pinecone-like raceme dendrobium</name>
    <name type="synonym">Orchid</name>
    <dbReference type="NCBI Taxonomy" id="117978"/>
    <lineage>
        <taxon>Eukaryota</taxon>
        <taxon>Viridiplantae</taxon>
        <taxon>Streptophyta</taxon>
        <taxon>Embryophyta</taxon>
        <taxon>Tracheophyta</taxon>
        <taxon>Spermatophyta</taxon>
        <taxon>Magnoliopsida</taxon>
        <taxon>Liliopsida</taxon>
        <taxon>Asparagales</taxon>
        <taxon>Orchidaceae</taxon>
        <taxon>Epidendroideae</taxon>
        <taxon>Malaxideae</taxon>
        <taxon>Dendrobiinae</taxon>
        <taxon>Dendrobium</taxon>
    </lineage>
</organism>
<comment type="caution">
    <text evidence="2">The sequence shown here is derived from an EMBL/GenBank/DDBJ whole genome shotgun (WGS) entry which is preliminary data.</text>
</comment>
<evidence type="ECO:0000313" key="3">
    <source>
        <dbReference type="Proteomes" id="UP001552299"/>
    </source>
</evidence>
<dbReference type="InterPro" id="IPR040256">
    <property type="entry name" value="At4g02000-like"/>
</dbReference>
<keyword evidence="3" id="KW-1185">Reference proteome</keyword>
<feature type="chain" id="PRO_5044878189" evidence="1">
    <location>
        <begin position="21"/>
        <end position="249"/>
    </location>
</feature>
<name>A0ABD0VMR9_DENTH</name>
<gene>
    <name evidence="2" type="ORF">M5K25_002514</name>
</gene>
<proteinExistence type="predicted"/>
<dbReference type="PANTHER" id="PTHR31286">
    <property type="entry name" value="GLYCINE-RICH CELL WALL STRUCTURAL PROTEIN 1.8-LIKE"/>
    <property type="match status" value="1"/>
</dbReference>
<evidence type="ECO:0000313" key="2">
    <source>
        <dbReference type="EMBL" id="KAL0926297.1"/>
    </source>
</evidence>
<dbReference type="AlphaFoldDB" id="A0ABD0VMR9"/>